<evidence type="ECO:0000256" key="7">
    <source>
        <dbReference type="ARBA" id="ARBA00022777"/>
    </source>
</evidence>
<keyword evidence="8 11" id="KW-0067">ATP-binding</keyword>
<evidence type="ECO:0000256" key="3">
    <source>
        <dbReference type="ARBA" id="ARBA00004868"/>
    </source>
</evidence>
<evidence type="ECO:0000256" key="9">
    <source>
        <dbReference type="ARBA" id="ARBA00022842"/>
    </source>
</evidence>
<comment type="similarity">
    <text evidence="11">Belongs to the Thz kinase family.</text>
</comment>
<dbReference type="GO" id="GO:0005524">
    <property type="term" value="F:ATP binding"/>
    <property type="evidence" value="ECO:0007669"/>
    <property type="project" value="UniProtKB-UniRule"/>
</dbReference>
<keyword evidence="9 11" id="KW-0460">Magnesium</keyword>
<evidence type="ECO:0000313" key="13">
    <source>
        <dbReference type="Proteomes" id="UP000886757"/>
    </source>
</evidence>
<dbReference type="CDD" id="cd01170">
    <property type="entry name" value="THZ_kinase"/>
    <property type="match status" value="1"/>
</dbReference>
<dbReference type="Proteomes" id="UP000886757">
    <property type="component" value="Unassembled WGS sequence"/>
</dbReference>
<protein>
    <recommendedName>
        <fullName evidence="11">Hydroxyethylthiazole kinase</fullName>
        <ecNumber evidence="11">2.7.1.50</ecNumber>
    </recommendedName>
    <alternativeName>
        <fullName evidence="11">4-methyl-5-beta-hydroxyethylthiazole kinase</fullName>
        <shortName evidence="11">TH kinase</shortName>
        <shortName evidence="11">Thz kinase</shortName>
    </alternativeName>
</protein>
<evidence type="ECO:0000256" key="11">
    <source>
        <dbReference type="HAMAP-Rule" id="MF_00228"/>
    </source>
</evidence>
<keyword evidence="6 11" id="KW-0547">Nucleotide-binding</keyword>
<comment type="function">
    <text evidence="11">Catalyzes the phosphorylation of the hydroxyl group of 4-methyl-5-beta-hydroxyethylthiazole (THZ).</text>
</comment>
<dbReference type="Pfam" id="PF02110">
    <property type="entry name" value="HK"/>
    <property type="match status" value="1"/>
</dbReference>
<reference evidence="12" key="1">
    <citation type="submission" date="2020-10" db="EMBL/GenBank/DDBJ databases">
        <authorList>
            <person name="Gilroy R."/>
        </authorList>
    </citation>
    <scope>NUCLEOTIDE SEQUENCE</scope>
    <source>
        <strain evidence="12">ChiSjej4B22-8148</strain>
    </source>
</reference>
<dbReference type="InterPro" id="IPR000417">
    <property type="entry name" value="Hyethyz_kinase"/>
</dbReference>
<dbReference type="InterPro" id="IPR029056">
    <property type="entry name" value="Ribokinase-like"/>
</dbReference>
<dbReference type="PRINTS" id="PR01099">
    <property type="entry name" value="HYETHTZKNASE"/>
</dbReference>
<reference evidence="12" key="2">
    <citation type="journal article" date="2021" name="PeerJ">
        <title>Extensive microbial diversity within the chicken gut microbiome revealed by metagenomics and culture.</title>
        <authorList>
            <person name="Gilroy R."/>
            <person name="Ravi A."/>
            <person name="Getino M."/>
            <person name="Pursley I."/>
            <person name="Horton D.L."/>
            <person name="Alikhan N.F."/>
            <person name="Baker D."/>
            <person name="Gharbi K."/>
            <person name="Hall N."/>
            <person name="Watson M."/>
            <person name="Adriaenssens E.M."/>
            <person name="Foster-Nyarko E."/>
            <person name="Jarju S."/>
            <person name="Secka A."/>
            <person name="Antonio M."/>
            <person name="Oren A."/>
            <person name="Chaudhuri R.R."/>
            <person name="La Ragione R."/>
            <person name="Hildebrand F."/>
            <person name="Pallen M.J."/>
        </authorList>
    </citation>
    <scope>NUCLEOTIDE SEQUENCE</scope>
    <source>
        <strain evidence="12">ChiSjej4B22-8148</strain>
    </source>
</reference>
<evidence type="ECO:0000313" key="12">
    <source>
        <dbReference type="EMBL" id="HIR14402.1"/>
    </source>
</evidence>
<dbReference type="EC" id="2.7.1.50" evidence="11"/>
<accession>A0A9D1ADT1</accession>
<dbReference type="PIRSF" id="PIRSF000513">
    <property type="entry name" value="Thz_kinase"/>
    <property type="match status" value="1"/>
</dbReference>
<evidence type="ECO:0000256" key="10">
    <source>
        <dbReference type="ARBA" id="ARBA00022977"/>
    </source>
</evidence>
<feature type="binding site" evidence="11">
    <location>
        <position position="200"/>
    </location>
    <ligand>
        <name>substrate</name>
    </ligand>
</feature>
<proteinExistence type="inferred from homology"/>
<feature type="binding site" evidence="11">
    <location>
        <position position="120"/>
    </location>
    <ligand>
        <name>ATP</name>
        <dbReference type="ChEBI" id="CHEBI:30616"/>
    </ligand>
</feature>
<dbReference type="AlphaFoldDB" id="A0A9D1ADT1"/>
<keyword evidence="7 11" id="KW-0418">Kinase</keyword>
<dbReference type="Gene3D" id="3.40.1190.20">
    <property type="match status" value="1"/>
</dbReference>
<keyword evidence="4 11" id="KW-0808">Transferase</keyword>
<evidence type="ECO:0000256" key="8">
    <source>
        <dbReference type="ARBA" id="ARBA00022840"/>
    </source>
</evidence>
<keyword evidence="10 11" id="KW-0784">Thiamine biosynthesis</keyword>
<gene>
    <name evidence="11 12" type="primary">thiM</name>
    <name evidence="12" type="ORF">IAB31_10835</name>
</gene>
<dbReference type="NCBIfam" id="NF006830">
    <property type="entry name" value="PRK09355.1"/>
    <property type="match status" value="1"/>
</dbReference>
<dbReference type="HAMAP" id="MF_00228">
    <property type="entry name" value="Thz_kinase"/>
    <property type="match status" value="1"/>
</dbReference>
<dbReference type="GO" id="GO:0009228">
    <property type="term" value="P:thiamine biosynthetic process"/>
    <property type="evidence" value="ECO:0007669"/>
    <property type="project" value="UniProtKB-KW"/>
</dbReference>
<comment type="catalytic activity">
    <reaction evidence="1 11">
        <text>5-(2-hydroxyethyl)-4-methylthiazole + ATP = 4-methyl-5-(2-phosphooxyethyl)-thiazole + ADP + H(+)</text>
        <dbReference type="Rhea" id="RHEA:24212"/>
        <dbReference type="ChEBI" id="CHEBI:15378"/>
        <dbReference type="ChEBI" id="CHEBI:17957"/>
        <dbReference type="ChEBI" id="CHEBI:30616"/>
        <dbReference type="ChEBI" id="CHEBI:58296"/>
        <dbReference type="ChEBI" id="CHEBI:456216"/>
        <dbReference type="EC" id="2.7.1.50"/>
    </reaction>
</comment>
<feature type="binding site" evidence="11">
    <location>
        <position position="173"/>
    </location>
    <ligand>
        <name>ATP</name>
        <dbReference type="ChEBI" id="CHEBI:30616"/>
    </ligand>
</feature>
<dbReference type="EMBL" id="DVGK01000120">
    <property type="protein sequence ID" value="HIR14402.1"/>
    <property type="molecule type" value="Genomic_DNA"/>
</dbReference>
<keyword evidence="5 11" id="KW-0479">Metal-binding</keyword>
<name>A0A9D1ADT1_9FIRM</name>
<dbReference type="GO" id="GO:0004417">
    <property type="term" value="F:hydroxyethylthiazole kinase activity"/>
    <property type="evidence" value="ECO:0007669"/>
    <property type="project" value="UniProtKB-UniRule"/>
</dbReference>
<evidence type="ECO:0000256" key="5">
    <source>
        <dbReference type="ARBA" id="ARBA00022723"/>
    </source>
</evidence>
<comment type="cofactor">
    <cofactor evidence="2 11">
        <name>Mg(2+)</name>
        <dbReference type="ChEBI" id="CHEBI:18420"/>
    </cofactor>
</comment>
<feature type="binding site" evidence="11">
    <location>
        <position position="44"/>
    </location>
    <ligand>
        <name>substrate</name>
    </ligand>
</feature>
<dbReference type="SUPFAM" id="SSF53613">
    <property type="entry name" value="Ribokinase-like"/>
    <property type="match status" value="1"/>
</dbReference>
<organism evidence="12 13">
    <name type="scientific">Candidatus Choladousia intestinavium</name>
    <dbReference type="NCBI Taxonomy" id="2840727"/>
    <lineage>
        <taxon>Bacteria</taxon>
        <taxon>Bacillati</taxon>
        <taxon>Bacillota</taxon>
        <taxon>Clostridia</taxon>
        <taxon>Lachnospirales</taxon>
        <taxon>Lachnospiraceae</taxon>
        <taxon>Lachnospiraceae incertae sedis</taxon>
        <taxon>Candidatus Choladousia</taxon>
    </lineage>
</organism>
<evidence type="ECO:0000256" key="2">
    <source>
        <dbReference type="ARBA" id="ARBA00001946"/>
    </source>
</evidence>
<evidence type="ECO:0000256" key="1">
    <source>
        <dbReference type="ARBA" id="ARBA00001771"/>
    </source>
</evidence>
<comment type="caution">
    <text evidence="12">The sequence shown here is derived from an EMBL/GenBank/DDBJ whole genome shotgun (WGS) entry which is preliminary data.</text>
</comment>
<sequence length="281" mass="30123">MRLKEDNLLERLRRERPLIHCMTNYVTAGDVANYLLAAGASPVMADSAREAEEVTAAARGLVLNLGTLSDEKLAAMRLAGKKAAVLGHPIVLDPVGAGGASFRTEAAKALVHELPCSVIRGNVSEILALSEESSALYGVDAGKKDELDRKNLERCAKAAERLARMSGAVVVMTGKKDLIADENRYCLVDNGHPMMKRITGAGCMLDGLTAAFLGVSIEEKKREWVFERAVYAAAAHGLCGEMAWEKTEAAKGGTGTFHTCLFDAVSIITDHQIQEGARIEI</sequence>
<comment type="pathway">
    <text evidence="3 11">Cofactor biosynthesis; thiamine diphosphate biosynthesis; 4-methyl-5-(2-phosphoethyl)-thiazole from 5-(2-hydroxyethyl)-4-methylthiazole: step 1/1.</text>
</comment>
<dbReference type="GO" id="GO:0009229">
    <property type="term" value="P:thiamine diphosphate biosynthetic process"/>
    <property type="evidence" value="ECO:0007669"/>
    <property type="project" value="UniProtKB-UniRule"/>
</dbReference>
<evidence type="ECO:0000256" key="6">
    <source>
        <dbReference type="ARBA" id="ARBA00022741"/>
    </source>
</evidence>
<dbReference type="GO" id="GO:0000287">
    <property type="term" value="F:magnesium ion binding"/>
    <property type="evidence" value="ECO:0007669"/>
    <property type="project" value="UniProtKB-UniRule"/>
</dbReference>
<evidence type="ECO:0000256" key="4">
    <source>
        <dbReference type="ARBA" id="ARBA00022679"/>
    </source>
</evidence>